<feature type="compositionally biased region" description="Acidic residues" evidence="16">
    <location>
        <begin position="2901"/>
        <end position="2910"/>
    </location>
</feature>
<dbReference type="InterPro" id="IPR013758">
    <property type="entry name" value="Topo_IIA_A/C_ab"/>
</dbReference>
<feature type="compositionally biased region" description="Basic residues" evidence="16">
    <location>
        <begin position="2653"/>
        <end position="2664"/>
    </location>
</feature>
<dbReference type="FunFam" id="3.90.199.10:FF:000002">
    <property type="entry name" value="DNA topoisomerase 2"/>
    <property type="match status" value="1"/>
</dbReference>
<dbReference type="InterPro" id="IPR020568">
    <property type="entry name" value="Ribosomal_Su5_D2-typ_SF"/>
</dbReference>
<dbReference type="GO" id="GO:0005634">
    <property type="term" value="C:nucleus"/>
    <property type="evidence" value="ECO:0007669"/>
    <property type="project" value="TreeGrafter"/>
</dbReference>
<dbReference type="PANTHER" id="PTHR10169">
    <property type="entry name" value="DNA TOPOISOMERASE/GYRASE"/>
    <property type="match status" value="1"/>
</dbReference>
<dbReference type="Proteomes" id="UP000594261">
    <property type="component" value="Chromosome 4"/>
</dbReference>
<dbReference type="InterPro" id="IPR002205">
    <property type="entry name" value="Topo_IIA_dom_A"/>
</dbReference>
<dbReference type="InterPro" id="IPR013757">
    <property type="entry name" value="Topo_IIA_A_a_sf"/>
</dbReference>
<dbReference type="Pfam" id="PF25019">
    <property type="entry name" value="LRR_R13L1-DRL21"/>
    <property type="match status" value="1"/>
</dbReference>
<evidence type="ECO:0000256" key="3">
    <source>
        <dbReference type="ARBA" id="ARBA00011080"/>
    </source>
</evidence>
<dbReference type="Pfam" id="PF00204">
    <property type="entry name" value="DNA_gyraseB"/>
    <property type="match status" value="1"/>
</dbReference>
<evidence type="ECO:0000256" key="4">
    <source>
        <dbReference type="ARBA" id="ARBA00012895"/>
    </source>
</evidence>
<dbReference type="InterPro" id="IPR032675">
    <property type="entry name" value="LRR_dom_sf"/>
</dbReference>
<dbReference type="FunFam" id="3.40.50.670:FF:000001">
    <property type="entry name" value="DNA topoisomerase 2"/>
    <property type="match status" value="2"/>
</dbReference>
<evidence type="ECO:0000256" key="1">
    <source>
        <dbReference type="ARBA" id="ARBA00000185"/>
    </source>
</evidence>
<dbReference type="EC" id="5.6.2.2" evidence="4"/>
<keyword evidence="13 14" id="KW-0413">Isomerase</keyword>
<name>A0A7N2LBS9_QUELO</name>
<dbReference type="Gene3D" id="3.90.199.10">
    <property type="entry name" value="Topoisomerase II, domain 5"/>
    <property type="match status" value="2"/>
</dbReference>
<feature type="compositionally biased region" description="Acidic residues" evidence="16">
    <location>
        <begin position="2674"/>
        <end position="2684"/>
    </location>
</feature>
<dbReference type="Pfam" id="PF00931">
    <property type="entry name" value="NB-ARC"/>
    <property type="match status" value="1"/>
</dbReference>
<feature type="compositionally biased region" description="Low complexity" evidence="16">
    <location>
        <begin position="2619"/>
        <end position="2641"/>
    </location>
</feature>
<feature type="region of interest" description="Disordered" evidence="16">
    <location>
        <begin position="2596"/>
        <end position="2684"/>
    </location>
</feature>
<dbReference type="GO" id="GO:0000819">
    <property type="term" value="P:sister chromatid segregation"/>
    <property type="evidence" value="ECO:0007669"/>
    <property type="project" value="TreeGrafter"/>
</dbReference>
<dbReference type="GO" id="GO:0005524">
    <property type="term" value="F:ATP binding"/>
    <property type="evidence" value="ECO:0007669"/>
    <property type="project" value="UniProtKB-KW"/>
</dbReference>
<evidence type="ECO:0000256" key="16">
    <source>
        <dbReference type="SAM" id="MobiDB-lite"/>
    </source>
</evidence>
<keyword evidence="9" id="KW-0611">Plant defense</keyword>
<dbReference type="InterPro" id="IPR050634">
    <property type="entry name" value="DNA_Topoisomerase_II"/>
</dbReference>
<feature type="domain" description="Topo IIA-type catalytic" evidence="17">
    <location>
        <begin position="2154"/>
        <end position="2573"/>
    </location>
</feature>
<evidence type="ECO:0000256" key="14">
    <source>
        <dbReference type="PROSITE-ProRule" id="PRU01384"/>
    </source>
</evidence>
<dbReference type="CDD" id="cd14798">
    <property type="entry name" value="RX-CC_like"/>
    <property type="match status" value="1"/>
</dbReference>
<dbReference type="PROSITE" id="PS51450">
    <property type="entry name" value="LRR"/>
    <property type="match status" value="1"/>
</dbReference>
<proteinExistence type="inferred from homology"/>
<dbReference type="PRINTS" id="PR00364">
    <property type="entry name" value="DISEASERSIST"/>
</dbReference>
<dbReference type="SUPFAM" id="SSF54211">
    <property type="entry name" value="Ribosomal protein S5 domain 2-like"/>
    <property type="match status" value="1"/>
</dbReference>
<dbReference type="InterPro" id="IPR041118">
    <property type="entry name" value="Rx_N"/>
</dbReference>
<dbReference type="InterPro" id="IPR036890">
    <property type="entry name" value="HATPase_C_sf"/>
</dbReference>
<dbReference type="CDD" id="cd03481">
    <property type="entry name" value="TopoIIA_Trans_ScTopoIIA"/>
    <property type="match status" value="1"/>
</dbReference>
<keyword evidence="19" id="KW-1185">Reference proteome</keyword>
<dbReference type="GO" id="GO:0051707">
    <property type="term" value="P:response to other organism"/>
    <property type="evidence" value="ECO:0007669"/>
    <property type="project" value="UniProtKB-ARBA"/>
</dbReference>
<evidence type="ECO:0000256" key="12">
    <source>
        <dbReference type="ARBA" id="ARBA00023125"/>
    </source>
</evidence>
<feature type="region of interest" description="Disordered" evidence="16">
    <location>
        <begin position="2848"/>
        <end position="2910"/>
    </location>
</feature>
<dbReference type="InterPro" id="IPR031660">
    <property type="entry name" value="TOPRIM_C"/>
</dbReference>
<feature type="compositionally biased region" description="Low complexity" evidence="16">
    <location>
        <begin position="2723"/>
        <end position="2736"/>
    </location>
</feature>
<accession>A0A7N2LBS9</accession>
<feature type="active site" description="O-(5'-phospho-DNA)-tyrosine intermediate" evidence="14">
    <location>
        <position position="1636"/>
    </location>
</feature>
<dbReference type="InterPro" id="IPR013506">
    <property type="entry name" value="Topo_IIA_bsu_dom2"/>
</dbReference>
<comment type="catalytic activity">
    <reaction evidence="1 14">
        <text>ATP-dependent breakage, passage and rejoining of double-stranded DNA.</text>
        <dbReference type="EC" id="5.6.2.2"/>
    </reaction>
</comment>
<dbReference type="InterPro" id="IPR001241">
    <property type="entry name" value="Topo_IIA"/>
</dbReference>
<dbReference type="SUPFAM" id="SSF52540">
    <property type="entry name" value="P-loop containing nucleoside triphosphate hydrolases"/>
    <property type="match status" value="1"/>
</dbReference>
<evidence type="ECO:0000256" key="7">
    <source>
        <dbReference type="ARBA" id="ARBA00022737"/>
    </source>
</evidence>
<evidence type="ECO:0000259" key="17">
    <source>
        <dbReference type="PROSITE" id="PS52040"/>
    </source>
</evidence>
<evidence type="ECO:0000256" key="5">
    <source>
        <dbReference type="ARBA" id="ARBA00022614"/>
    </source>
</evidence>
<dbReference type="GO" id="GO:0006952">
    <property type="term" value="P:defense response"/>
    <property type="evidence" value="ECO:0007669"/>
    <property type="project" value="UniProtKB-KW"/>
</dbReference>
<feature type="active site" description="O-(5'-phospho-DNA)-tyrosine intermediate" evidence="14">
    <location>
        <position position="2244"/>
    </location>
</feature>
<dbReference type="SUPFAM" id="SSF52058">
    <property type="entry name" value="L domain-like"/>
    <property type="match status" value="2"/>
</dbReference>
<dbReference type="PROSITE" id="PS00177">
    <property type="entry name" value="TOPOISOMERASE_II"/>
    <property type="match status" value="2"/>
</dbReference>
<dbReference type="Pfam" id="PF16898">
    <property type="entry name" value="TOPRIM_C"/>
    <property type="match status" value="2"/>
</dbReference>
<dbReference type="SUPFAM" id="SSF55874">
    <property type="entry name" value="ATPase domain of HSP90 chaperone/DNA topoisomerase II/histidine kinase"/>
    <property type="match status" value="2"/>
</dbReference>
<feature type="compositionally biased region" description="Polar residues" evidence="16">
    <location>
        <begin position="2855"/>
        <end position="2866"/>
    </location>
</feature>
<dbReference type="InterPro" id="IPR014721">
    <property type="entry name" value="Ribsml_uS5_D2-typ_fold_subgr"/>
</dbReference>
<evidence type="ECO:0000256" key="6">
    <source>
        <dbReference type="ARBA" id="ARBA00022723"/>
    </source>
</evidence>
<feature type="coiled-coil region" evidence="15">
    <location>
        <begin position="2543"/>
        <end position="2596"/>
    </location>
</feature>
<reference evidence="18 19" key="1">
    <citation type="journal article" date="2016" name="G3 (Bethesda)">
        <title>First Draft Assembly and Annotation of the Genome of a California Endemic Oak Quercus lobata Nee (Fagaceae).</title>
        <authorList>
            <person name="Sork V.L."/>
            <person name="Fitz-Gibbon S.T."/>
            <person name="Puiu D."/>
            <person name="Crepeau M."/>
            <person name="Gugger P.F."/>
            <person name="Sherman R."/>
            <person name="Stevens K."/>
            <person name="Langley C.H."/>
            <person name="Pellegrini M."/>
            <person name="Salzberg S.L."/>
        </authorList>
    </citation>
    <scope>NUCLEOTIDE SEQUENCE [LARGE SCALE GENOMIC DNA]</scope>
    <source>
        <strain evidence="18 19">cv. SW786</strain>
    </source>
</reference>
<dbReference type="InterPro" id="IPR036388">
    <property type="entry name" value="WH-like_DNA-bd_sf"/>
</dbReference>
<keyword evidence="15" id="KW-0175">Coiled coil</keyword>
<dbReference type="Gene3D" id="1.10.268.10">
    <property type="entry name" value="Topoisomerase, domain 3"/>
    <property type="match status" value="1"/>
</dbReference>
<dbReference type="FunFam" id="1.10.10.10:FF:000322">
    <property type="entry name" value="Probable disease resistance protein At1g63360"/>
    <property type="match status" value="1"/>
</dbReference>
<dbReference type="SMART" id="SM00369">
    <property type="entry name" value="LRR_TYP"/>
    <property type="match status" value="2"/>
</dbReference>
<dbReference type="GO" id="GO:0000712">
    <property type="term" value="P:resolution of meiotic recombination intermediates"/>
    <property type="evidence" value="ECO:0007669"/>
    <property type="project" value="TreeGrafter"/>
</dbReference>
<dbReference type="PROSITE" id="PS52040">
    <property type="entry name" value="TOPO_IIA"/>
    <property type="match status" value="2"/>
</dbReference>
<dbReference type="EnsemblPlants" id="QL04p008589:mrna">
    <property type="protein sequence ID" value="QL04p008589:mrna"/>
    <property type="gene ID" value="QL04p008589"/>
</dbReference>
<dbReference type="Gene3D" id="3.30.1490.30">
    <property type="match status" value="1"/>
</dbReference>
<dbReference type="InterPro" id="IPR056789">
    <property type="entry name" value="LRR_R13L1-DRL21"/>
</dbReference>
<evidence type="ECO:0000256" key="15">
    <source>
        <dbReference type="SAM" id="Coils"/>
    </source>
</evidence>
<dbReference type="Gene3D" id="3.40.50.670">
    <property type="match status" value="3"/>
</dbReference>
<dbReference type="InterPro" id="IPR038005">
    <property type="entry name" value="RX-like_CC"/>
</dbReference>
<keyword evidence="8" id="KW-0547">Nucleotide-binding</keyword>
<dbReference type="Pfam" id="PF18052">
    <property type="entry name" value="Rx_N"/>
    <property type="match status" value="1"/>
</dbReference>
<evidence type="ECO:0000256" key="13">
    <source>
        <dbReference type="ARBA" id="ARBA00023235"/>
    </source>
</evidence>
<sequence length="2910" mass="330293">MAEGVLFEVAKGMIEKASNLAIQEIGLLWGLKDEIERLKDTILTISAVLLDAEEQQQHNNQVKVWLKRLKDAIYDADNLLDDISTEALRREVMTRNKKAKEVRIFFSKSNQLAYGFKMGHKVKAMRDRLDGIKKDREFHLEEHPVETQVRGYRMRETHSFVPTEKVIGRDNDKKDIIRILLDPNVKESVLVLPIVGLGGLGKTTLAQLVFNDEKIRNHFEQKLWVCVSDDFEVKVIVKKILECAKNMKQENLEMNPLINDLKKEIDGKRYLLVLDDVWNEDPHKWLSLKDLLMGGARDSRIIVTTRSNKVAKITQTVPPYVLKGLDEKESWFLFKQMAFENGQDAEKPIFKEVGNEILEKCRGVPLAIRTIGSLLYFKNTEKEWMSFNNNELSQVAQKEDDILPTLKLSYDHLPSYLKQCFAYCCLFPKDFRIHKPTLIKMWMAQGFIRSSNQNQCLEDIGHDYFMELLWRSFFQEVEEDMWGNISRFKVHDLMHDLAKSVAANDSATFYSKEEDIHQKTLHVSFDRMFLSSLEIPISLYKASRIRTFHLPTQSYYQETKLGKSTCNAIISSLKFIRLLDLNTTGIETIPSSIGKLKHLRYLDVSYNPIKMLPSSITRLYNLQTLRLFGCKIKELPRGMSKLVNLTYIDGELNLTHMPCGLGQLTKLQTFSLSVMSRKSRRHKLRGTLEIVRLIRGKEDASESEDSNMKVRVHLQDLKFSWIKENDVDASNVGYDEESLEALLPHGRPSNLQELDLIRYGGVKFPSAISSLSNLVNLSLLACNKCQHLPPLDHFHSLKTLSLWQMNDLEYISERENNGEFSDSSFLPSLEQLTIRICPNLKGWWQRQRDSVEEFHDHSLPSFPHLSDLQIWKCPKLISLPLFPYLEKLELYKCSLKPLEQTLRMEVINTATPKNLTSIAATSTSSSSTLAASSSIPLSKLKSMEIRDMEETLPKELMCNLISLQDLKIYNCCGPLPLSRHLTALQNLTVWGSEEVDLTNDGDEMEWHGLQSLRSLEFHNLATLPVGIQHLTSLQSLEIARCPSLSAIPEWIRNLTSLQTLRIWRCPILSKRCEREAGEDWSKIEHIPDLRIDRVKDQWYKVISGNIVRRIKSGRHSAGTSMLCRRMKHEAMQAIGEVDSPLIFVPSPVRIFQRFVDTGNSSVSHLTTKMQKEVFSNNMGTKSEPVISKCKESENWTKVSFKPDLAKFNMTHLEDDVVALLKKRVFHLAGCLGKSVKVELNGTWVPVKSFTDYVNLYFDSAAKSKPEKPPSYHVKVNDRWEICVSVSDGQFQQVSFVNSIATTKGGAHVDYIINQITNHIMNFVNKKNKNTNIKAHNVKNYLWVFVNALIDNPAFDSQTKETLTLRQSNFGSKYSLLSWATFKQSKYLKKSDGTKTEKIHGIEKLDDANKAGGKESDKCNLILTEGDSAKALADHDGSHIKGLLINFIHSYWPSLLKVPSFLIEFITPIVKATHKNGTQLSFYTMPKYESWKHNLTGNASGWSIKYYKGWEQAPQRKEESTLQILRNIGKILFGKMNRMARPLNWHSPGTHLDQTGKLIKYSDFVNKELILFSMAYLQSFLVVSEHLAYHHGEQSRASTIIRMAQDYVGSNNINLLQPNGQFGTCNYGGKDHASARYVYAQLSAITQFLFHKDDDDLLDYLNEDGQSIEPTCSLQRIQINGCPSLLAIPEWICNLTSLQTLEIRGCPILSKRCEREAGEDWSKIEHIPGLRIDRVKDQWYKMISGNIVRRIKSGSHSAGTSMLCRRMKHEAMQDIGEVDSPLIFVPLPVRSFQRFVDTGNSSVSHITTKMQKEVFSNNMGMKSEPVISKCKESENWTKVSFKPDLAKFNMTHLEDDVVALMKKWVFDLAGCLGKSVKVELNGTGVPVKSFTDYVNLYLDSAAKSKPEKPPSYHVKVNDRWEIRVSLSDGRFQQSGIVHSLLSWATFKQSKDLKKSDGTKTVKIHGIEKLDDANKAGGKESDKCTLILTEGDSAKALALAGLAAVGRDYYGVFPLRGKLLNVREASAKQLTENKEIGYIKQILEFQQHKEYTNATHKNGTQLSFYTMPEYESWKHNLTGNASGWSIKYYKGWEQAPQRKEESTLQILRNTGKILFGKMNRMARPLNWHSTGKLIKYSDFVNKELILFSMADLQRSIPSMVDGLKPGQRKILFYSFKRNFVKEAKVAQFSGYVSEHSAYHHGEQSLASTIIGMAQDYVGSNNINLLQPNGQFGTRNYGGKDHASARYVYTQLSAITQFLFHKDDDDLLDYLNEDGQSIEQTWYMPIIPTVLVNVSEGIGTGWSSYIPNYNPRDIIANVRYLLNGDAMEPMDPWYKWFKGTIEKTAAKEGGSSYTICGTIEEDFDMNCDDVTVEFDVFLTPENLIWVTQEGLLKKFKLTTTISTTNMHLFDPRGMIKKYDNPEQILEDFFHLRLEFYEKRTKFLLNKREMELLKLEKKVRFILAVVKGEIIVSNRKRADLFVELQTKGFTPFPKKTKAVEPEVAGATDDIEETEVKSPADSSSNGVQISDYEYLLAMAIGSLTIEKVQELCAERDKLNKDVDDLRKETPQSFWRKDLDALEGQLDELEKSDALSEELRKKMRGKARGEAAMKSTRQAPKNPWKNNNKKANNEESVAEAVSSSMAAKEIEKAPEAAKPKGRAGSRKAPAKPKMQTVVLNDDDDDDNDDVLELKERLAAYNLDSSPDQSAAMETEVPKVLAKKKEPSKRAAAAAQKKKPLATVSEIADDNDINEIVDDDEDSEIEVVAAPEARKTGGRKPAANAKAVKDPAVAKKRGAANKQQPQTLGQKLLTDMLKPAENSGISPEKKVRKMRASPFNKESGCVLGRVGKVHEMTENEENSGSASTSANTEETIDVAPARARPQRVNRAQTKYVLSDSESEHATEDSEFDDVSSD</sequence>
<evidence type="ECO:0000256" key="11">
    <source>
        <dbReference type="ARBA" id="ARBA00023029"/>
    </source>
</evidence>
<dbReference type="GO" id="GO:0003677">
    <property type="term" value="F:DNA binding"/>
    <property type="evidence" value="ECO:0007669"/>
    <property type="project" value="UniProtKB-UniRule"/>
</dbReference>
<evidence type="ECO:0000313" key="19">
    <source>
        <dbReference type="Proteomes" id="UP000594261"/>
    </source>
</evidence>
<dbReference type="Gene3D" id="1.20.5.4130">
    <property type="match status" value="1"/>
</dbReference>
<reference evidence="18" key="2">
    <citation type="submission" date="2021-01" db="UniProtKB">
        <authorList>
            <consortium name="EnsemblPlants"/>
        </authorList>
    </citation>
    <scope>IDENTIFICATION</scope>
</reference>
<dbReference type="SUPFAM" id="SSF56719">
    <property type="entry name" value="Type II DNA topoisomerase"/>
    <property type="match status" value="2"/>
</dbReference>
<dbReference type="SMART" id="SM00434">
    <property type="entry name" value="TOP4c"/>
    <property type="match status" value="1"/>
</dbReference>
<dbReference type="FunFam" id="3.30.230.10:FF:000008">
    <property type="entry name" value="DNA topoisomerase 2"/>
    <property type="match status" value="1"/>
</dbReference>
<dbReference type="GO" id="GO:0003918">
    <property type="term" value="F:DNA topoisomerase type II (double strand cut, ATP-hydrolyzing) activity"/>
    <property type="evidence" value="ECO:0007669"/>
    <property type="project" value="UniProtKB-EC"/>
</dbReference>
<evidence type="ECO:0000256" key="9">
    <source>
        <dbReference type="ARBA" id="ARBA00022821"/>
    </source>
</evidence>
<dbReference type="GO" id="GO:0006265">
    <property type="term" value="P:DNA topological change"/>
    <property type="evidence" value="ECO:0007669"/>
    <property type="project" value="UniProtKB-UniRule"/>
</dbReference>
<dbReference type="EMBL" id="LRBV02000004">
    <property type="status" value="NOT_ANNOTATED_CDS"/>
    <property type="molecule type" value="Genomic_DNA"/>
</dbReference>
<dbReference type="Gene3D" id="1.10.10.10">
    <property type="entry name" value="Winged helix-like DNA-binding domain superfamily/Winged helix DNA-binding domain"/>
    <property type="match status" value="1"/>
</dbReference>
<dbReference type="InterPro" id="IPR013759">
    <property type="entry name" value="Topo_IIA_B_C"/>
</dbReference>
<keyword evidence="12 14" id="KW-0238">DNA-binding</keyword>
<evidence type="ECO:0000256" key="2">
    <source>
        <dbReference type="ARBA" id="ARBA00001946"/>
    </source>
</evidence>
<dbReference type="InterPro" id="IPR027417">
    <property type="entry name" value="P-loop_NTPase"/>
</dbReference>
<keyword evidence="11 14" id="KW-0799">Topoisomerase</keyword>
<dbReference type="PANTHER" id="PTHR10169:SF38">
    <property type="entry name" value="DNA TOPOISOMERASE 2"/>
    <property type="match status" value="1"/>
</dbReference>
<dbReference type="FunFam" id="3.40.50.300:FF:001091">
    <property type="entry name" value="Probable disease resistance protein At1g61300"/>
    <property type="match status" value="1"/>
</dbReference>
<dbReference type="InParanoid" id="A0A7N2LBS9"/>
<comment type="similarity">
    <text evidence="3">Belongs to the type II topoisomerase family.</text>
</comment>
<feature type="compositionally biased region" description="Basic and acidic residues" evidence="16">
    <location>
        <begin position="2642"/>
        <end position="2652"/>
    </location>
</feature>
<keyword evidence="10" id="KW-0067">ATP-binding</keyword>
<dbReference type="InterPro" id="IPR058922">
    <property type="entry name" value="WHD_DRP"/>
</dbReference>
<dbReference type="Gene3D" id="3.40.50.300">
    <property type="entry name" value="P-loop containing nucleotide triphosphate hydrolases"/>
    <property type="match status" value="1"/>
</dbReference>
<dbReference type="Gene3D" id="3.80.10.10">
    <property type="entry name" value="Ribonuclease Inhibitor"/>
    <property type="match status" value="3"/>
</dbReference>
<evidence type="ECO:0000256" key="8">
    <source>
        <dbReference type="ARBA" id="ARBA00022741"/>
    </source>
</evidence>
<dbReference type="Gramene" id="QL04p008589:mrna">
    <property type="protein sequence ID" value="QL04p008589:mrna"/>
    <property type="gene ID" value="QL04p008589"/>
</dbReference>
<dbReference type="InterPro" id="IPR001611">
    <property type="entry name" value="Leu-rich_rpt"/>
</dbReference>
<dbReference type="SMART" id="SM00433">
    <property type="entry name" value="TOP2c"/>
    <property type="match status" value="1"/>
</dbReference>
<keyword evidence="5" id="KW-0433">Leucine-rich repeat</keyword>
<dbReference type="Gene3D" id="1.10.8.430">
    <property type="entry name" value="Helical domain of apoptotic protease-activating factors"/>
    <property type="match status" value="1"/>
</dbReference>
<dbReference type="GO" id="GO:0046872">
    <property type="term" value="F:metal ion binding"/>
    <property type="evidence" value="ECO:0007669"/>
    <property type="project" value="UniProtKB-KW"/>
</dbReference>
<dbReference type="GO" id="GO:0043531">
    <property type="term" value="F:ADP binding"/>
    <property type="evidence" value="ECO:0007669"/>
    <property type="project" value="InterPro"/>
</dbReference>
<comment type="cofactor">
    <cofactor evidence="2">
        <name>Mg(2+)</name>
        <dbReference type="ChEBI" id="CHEBI:18420"/>
    </cofactor>
</comment>
<dbReference type="Gene3D" id="3.30.565.10">
    <property type="entry name" value="Histidine kinase-like ATPase, C-terminal domain"/>
    <property type="match status" value="2"/>
</dbReference>
<organism evidence="18 19">
    <name type="scientific">Quercus lobata</name>
    <name type="common">Valley oak</name>
    <dbReference type="NCBI Taxonomy" id="97700"/>
    <lineage>
        <taxon>Eukaryota</taxon>
        <taxon>Viridiplantae</taxon>
        <taxon>Streptophyta</taxon>
        <taxon>Embryophyta</taxon>
        <taxon>Tracheophyta</taxon>
        <taxon>Spermatophyta</taxon>
        <taxon>Magnoliopsida</taxon>
        <taxon>eudicotyledons</taxon>
        <taxon>Gunneridae</taxon>
        <taxon>Pentapetalae</taxon>
        <taxon>rosids</taxon>
        <taxon>fabids</taxon>
        <taxon>Fagales</taxon>
        <taxon>Fagaceae</taxon>
        <taxon>Quercus</taxon>
    </lineage>
</organism>
<dbReference type="InterPro" id="IPR002182">
    <property type="entry name" value="NB-ARC"/>
</dbReference>
<feature type="domain" description="Topo IIA-type catalytic" evidence="17">
    <location>
        <begin position="1544"/>
        <end position="1670"/>
    </location>
</feature>
<evidence type="ECO:0000313" key="18">
    <source>
        <dbReference type="EnsemblPlants" id="QL04p008589:mrna"/>
    </source>
</evidence>
<keyword evidence="6" id="KW-0479">Metal-binding</keyword>
<dbReference type="Gene3D" id="3.30.230.10">
    <property type="match status" value="1"/>
</dbReference>
<dbReference type="InterPro" id="IPR018522">
    <property type="entry name" value="TopoIIA_CS"/>
</dbReference>
<keyword evidence="7" id="KW-0677">Repeat</keyword>
<dbReference type="InterPro" id="IPR013760">
    <property type="entry name" value="Topo_IIA-like_dom_sf"/>
</dbReference>
<protein>
    <recommendedName>
        <fullName evidence="4">DNA topoisomerase (ATP-hydrolyzing)</fullName>
        <ecNumber evidence="4">5.6.2.2</ecNumber>
    </recommendedName>
</protein>
<dbReference type="Pfam" id="PF00521">
    <property type="entry name" value="DNA_topoisoIV"/>
    <property type="match status" value="3"/>
</dbReference>
<dbReference type="InterPro" id="IPR003591">
    <property type="entry name" value="Leu-rich_rpt_typical-subtyp"/>
</dbReference>
<feature type="region of interest" description="Disordered" evidence="16">
    <location>
        <begin position="2696"/>
        <end position="2736"/>
    </location>
</feature>
<dbReference type="SUPFAM" id="SSF52047">
    <property type="entry name" value="RNI-like"/>
    <property type="match status" value="1"/>
</dbReference>
<dbReference type="InterPro" id="IPR042197">
    <property type="entry name" value="Apaf_helical"/>
</dbReference>
<feature type="region of interest" description="Disordered" evidence="16">
    <location>
        <begin position="2763"/>
        <end position="2835"/>
    </location>
</feature>
<dbReference type="Pfam" id="PF23559">
    <property type="entry name" value="WHD_DRP"/>
    <property type="match status" value="1"/>
</dbReference>
<evidence type="ECO:0000256" key="10">
    <source>
        <dbReference type="ARBA" id="ARBA00022840"/>
    </source>
</evidence>